<dbReference type="CDD" id="cd18791">
    <property type="entry name" value="SF2_C_RHA"/>
    <property type="match status" value="1"/>
</dbReference>
<dbReference type="NCBIfam" id="TIGR02452">
    <property type="entry name" value="TIGR02452 family protein"/>
    <property type="match status" value="1"/>
</dbReference>
<dbReference type="PROSITE" id="PS51192">
    <property type="entry name" value="HELICASE_ATP_BIND_1"/>
    <property type="match status" value="1"/>
</dbReference>
<dbReference type="InterPro" id="IPR014001">
    <property type="entry name" value="Helicase_ATP-bd"/>
</dbReference>
<dbReference type="SMART" id="SM00847">
    <property type="entry name" value="HA2"/>
    <property type="match status" value="1"/>
</dbReference>
<feature type="region of interest" description="Disordered" evidence="4">
    <location>
        <begin position="1605"/>
        <end position="1640"/>
    </location>
</feature>
<dbReference type="Gene3D" id="1.20.120.1080">
    <property type="match status" value="1"/>
</dbReference>
<dbReference type="Gene3D" id="3.40.50.300">
    <property type="entry name" value="P-loop containing nucleotide triphosphate hydrolases"/>
    <property type="match status" value="2"/>
</dbReference>
<evidence type="ECO:0000256" key="2">
    <source>
        <dbReference type="ARBA" id="ARBA00022801"/>
    </source>
</evidence>
<proteinExistence type="predicted"/>
<comment type="caution">
    <text evidence="8">The sequence shown here is derived from an EMBL/GenBank/DDBJ whole genome shotgun (WGS) entry which is preliminary data.</text>
</comment>
<accession>A0A815KI83</accession>
<dbReference type="InterPro" id="IPR019261">
    <property type="entry name" value="PARG_cat_microbial"/>
</dbReference>
<dbReference type="Pfam" id="PF00271">
    <property type="entry name" value="Helicase_C"/>
    <property type="match status" value="1"/>
</dbReference>
<feature type="region of interest" description="Disordered" evidence="4">
    <location>
        <begin position="1498"/>
        <end position="1517"/>
    </location>
</feature>
<dbReference type="InterPro" id="IPR012664">
    <property type="entry name" value="CHP02452"/>
</dbReference>
<dbReference type="PROSITE" id="PS00690">
    <property type="entry name" value="DEAH_ATP_HELICASE"/>
    <property type="match status" value="1"/>
</dbReference>
<evidence type="ECO:0000313" key="8">
    <source>
        <dbReference type="EMBL" id="CAF1393251.1"/>
    </source>
</evidence>
<evidence type="ECO:0000259" key="5">
    <source>
        <dbReference type="PROSITE" id="PS51192"/>
    </source>
</evidence>
<evidence type="ECO:0000256" key="3">
    <source>
        <dbReference type="ARBA" id="ARBA00022840"/>
    </source>
</evidence>
<dbReference type="EMBL" id="CAJNOM010000364">
    <property type="protein sequence ID" value="CAF1393251.1"/>
    <property type="molecule type" value="Genomic_DNA"/>
</dbReference>
<dbReference type="GO" id="GO:0016787">
    <property type="term" value="F:hydrolase activity"/>
    <property type="evidence" value="ECO:0007669"/>
    <property type="project" value="UniProtKB-KW"/>
</dbReference>
<keyword evidence="1" id="KW-0547">Nucleotide-binding</keyword>
<dbReference type="Pfam" id="PF00270">
    <property type="entry name" value="DEAD"/>
    <property type="match status" value="1"/>
</dbReference>
<dbReference type="OrthoDB" id="10253254at2759"/>
<gene>
    <name evidence="7" type="ORF">BJG266_LOCUS25104</name>
    <name evidence="8" type="ORF">QVE165_LOCUS36333</name>
</gene>
<feature type="compositionally biased region" description="Polar residues" evidence="4">
    <location>
        <begin position="1605"/>
        <end position="1631"/>
    </location>
</feature>
<dbReference type="InterPro" id="IPR011545">
    <property type="entry name" value="DEAD/DEAH_box_helicase_dom"/>
</dbReference>
<dbReference type="GO" id="GO:0004386">
    <property type="term" value="F:helicase activity"/>
    <property type="evidence" value="ECO:0007669"/>
    <property type="project" value="TreeGrafter"/>
</dbReference>
<organism evidence="8 9">
    <name type="scientific">Adineta steineri</name>
    <dbReference type="NCBI Taxonomy" id="433720"/>
    <lineage>
        <taxon>Eukaryota</taxon>
        <taxon>Metazoa</taxon>
        <taxon>Spiralia</taxon>
        <taxon>Gnathifera</taxon>
        <taxon>Rotifera</taxon>
        <taxon>Eurotatoria</taxon>
        <taxon>Bdelloidea</taxon>
        <taxon>Adinetida</taxon>
        <taxon>Adinetidae</taxon>
        <taxon>Adineta</taxon>
    </lineage>
</organism>
<dbReference type="SUPFAM" id="SSF52540">
    <property type="entry name" value="P-loop containing nucleoside triphosphate hydrolases"/>
    <property type="match status" value="1"/>
</dbReference>
<dbReference type="EMBL" id="CAJNOI010000188">
    <property type="protein sequence ID" value="CAF1169317.1"/>
    <property type="molecule type" value="Genomic_DNA"/>
</dbReference>
<dbReference type="Gene3D" id="3.40.220.10">
    <property type="entry name" value="Leucine Aminopeptidase, subunit E, domain 1"/>
    <property type="match status" value="1"/>
</dbReference>
<keyword evidence="9" id="KW-1185">Reference proteome</keyword>
<feature type="domain" description="Helicase ATP-binding" evidence="5">
    <location>
        <begin position="111"/>
        <end position="275"/>
    </location>
</feature>
<feature type="compositionally biased region" description="Polar residues" evidence="4">
    <location>
        <begin position="1503"/>
        <end position="1517"/>
    </location>
</feature>
<dbReference type="Pfam" id="PF10021">
    <property type="entry name" value="PARG_cat_microb"/>
    <property type="match status" value="1"/>
</dbReference>
<dbReference type="InterPro" id="IPR007502">
    <property type="entry name" value="Helicase-assoc_dom"/>
</dbReference>
<keyword evidence="3" id="KW-0067">ATP-binding</keyword>
<dbReference type="InterPro" id="IPR027417">
    <property type="entry name" value="P-loop_NTPase"/>
</dbReference>
<dbReference type="InterPro" id="IPR001650">
    <property type="entry name" value="Helicase_C-like"/>
</dbReference>
<dbReference type="Proteomes" id="UP000663877">
    <property type="component" value="Unassembled WGS sequence"/>
</dbReference>
<dbReference type="CDD" id="cd17917">
    <property type="entry name" value="DEXHc_RHA-like"/>
    <property type="match status" value="1"/>
</dbReference>
<dbReference type="SUPFAM" id="SSF52949">
    <property type="entry name" value="Macro domain-like"/>
    <property type="match status" value="1"/>
</dbReference>
<feature type="region of interest" description="Disordered" evidence="4">
    <location>
        <begin position="407"/>
        <end position="426"/>
    </location>
</feature>
<evidence type="ECO:0000256" key="1">
    <source>
        <dbReference type="ARBA" id="ARBA00022741"/>
    </source>
</evidence>
<reference evidence="8" key="1">
    <citation type="submission" date="2021-02" db="EMBL/GenBank/DDBJ databases">
        <authorList>
            <person name="Nowell W R."/>
        </authorList>
    </citation>
    <scope>NUCLEOTIDE SEQUENCE</scope>
</reference>
<dbReference type="Proteomes" id="UP000663832">
    <property type="component" value="Unassembled WGS sequence"/>
</dbReference>
<evidence type="ECO:0000313" key="7">
    <source>
        <dbReference type="EMBL" id="CAF1169317.1"/>
    </source>
</evidence>
<dbReference type="PANTHER" id="PTHR18934:SF81">
    <property type="entry name" value="ATP-DEPENDENT RNA HELICASE DEAH11, CHLOROPLASTIC-RELATED"/>
    <property type="match status" value="1"/>
</dbReference>
<name>A0A815KI83_9BILA</name>
<keyword evidence="2" id="KW-0378">Hydrolase</keyword>
<dbReference type="GO" id="GO:0003723">
    <property type="term" value="F:RNA binding"/>
    <property type="evidence" value="ECO:0007669"/>
    <property type="project" value="TreeGrafter"/>
</dbReference>
<dbReference type="SMART" id="SM00490">
    <property type="entry name" value="HELICc"/>
    <property type="match status" value="1"/>
</dbReference>
<dbReference type="GO" id="GO:0005524">
    <property type="term" value="F:ATP binding"/>
    <property type="evidence" value="ECO:0007669"/>
    <property type="project" value="UniProtKB-KW"/>
</dbReference>
<protein>
    <submittedName>
        <fullName evidence="8">Uncharacterized protein</fullName>
    </submittedName>
</protein>
<dbReference type="InterPro" id="IPR002464">
    <property type="entry name" value="DNA/RNA_helicase_DEAH_CS"/>
</dbReference>
<dbReference type="PANTHER" id="PTHR18934">
    <property type="entry name" value="ATP-DEPENDENT RNA HELICASE"/>
    <property type="match status" value="1"/>
</dbReference>
<evidence type="ECO:0000313" key="9">
    <source>
        <dbReference type="Proteomes" id="UP000663832"/>
    </source>
</evidence>
<dbReference type="InterPro" id="IPR043472">
    <property type="entry name" value="Macro_dom-like"/>
</dbReference>
<feature type="domain" description="Helicase C-terminal" evidence="6">
    <location>
        <begin position="289"/>
        <end position="465"/>
    </location>
</feature>
<dbReference type="PROSITE" id="PS51194">
    <property type="entry name" value="HELICASE_CTER"/>
    <property type="match status" value="1"/>
</dbReference>
<sequence length="1640" mass="187207">MTHFQQCLDKLTGENEVNAKRVHQQHQERIVKIREEINDKTLSENERVVKRSLVKEYESQLKTYEATIRSLVDAPDSTNQHLENRRLRALTREINRLELHLPIYARRDDIINAVRTNQILILNADTGAGKSTQVVQYLADSDLVDHGEIVCTQPRRFAARALADHVAKEFGCCVGEEIGIHLDAKGPKVSKLTKIRIVTENVLLNQYRQDRMLSSYSIVIIDEAHERRIDTDLLLGVMKLCVAQRPDIKLIIMSATLDIKLVSRYYPGSHVLEVAGRTYPIEDRFCEKDIDDYVDGAIQFACAIHRNNLPGDILAFLTGPDEIDRAVAEVQQNLKDAVKVLPLHGKLQAEEMTEIFKKTPLKRKIIFSTNLAETSVTIDGVQHVIDSGMVKEMIWDEKQKMQVLKTGRTTQNSVKQRRGRAGRTSPGTCYHLYTEKTLTAMLMCPRSEILSTEPSIAVLKLKHLGVVDNAENFDWVEAPSKESIRHAVHRLRWLNAIDLKSNQLTETGDRMAQLGFSPMLSAMILDSLDMNCMMTLCVITLDSKIEAWQNSRSDKPVDCNFVSSTTFNSTPTSCQTSVLKNTNQHSGTSVKPGPSKSAQQVQEKAEILSVTSDSSLKDHRIVVYVPDLPATISDSKLLETDIAKFLDIKHKLKVKSISCNIQFGVGIVHLQSKEDKDNLIQKIKWIPIDNMPNTTVSFTAELELISYVVIESSEAKTFPTAENLSQRWVQVYQINAPLQCKTLSDRFRNIFRLVTNSFEELMRATSNKTFFIDNLLATVYFRADCCFFEDLPAMTDSNPLKAAIINQITTMKVLKTSLYIQYNKTEANAVVLSCQQARIWSFFDSIDLAGCKIMKKDRLSDRRITQLEPTKISFLSTKTDENNTKIVVKPISSHESLITKPSDKLVFDNNLKPASTGGDDLPTNIKRSLHKKAETNEIDAENWYTTKMYDLKPDIMSFVADPQHPIFQLEWSPKAFLDQLSYLTLKADSNFGLEYGRSRMSDREKQCLLRMTVMLNTIGIVRKGIYRIGDKKIQLQSNQLKTILYDHRSLLEPSVTKSLSNLSTYPFTSTTIRVVNEDRLIIYKKMVSIGLRPVFLNMACGTAPADGYRKGYKTQEATLFCRSDYFRSLDADLDHGMPSARYYCNSNGELKPLSKYDNMYPMNEFGAIYTSGLTVFRESEENGYALMDVPITDLCTISMAAYRDSKVNNEGCLISKYSIGMRKKIENIFALAYHHRHDCLVLSAFGCGNFGNPPSHVAAIFKSVVEQYAGFFKYIYFAILDDYRAVQGSNPYGNYQPFEKLLNHKTVEPLRHKMKDMMIGPWRICNKTTNEEVRLSEVRIYTHPLCDDGGECTNLQSVKHCAEYSHPPVCPFSVDRTRCKQKFGRDHMLWFRHDVLDICHGIDNWKVDRDDIPKRPLSELDITSQRINAHYSDEKKSQTPDHVLRTTTILKGHHNSLLMGTKESNSNCIDLHSRDSPVNNYIYPYSQNHNAIEDRSHMEQSPYLGQNSRSTLTNSNHLFPRYEPQPTYMHSLNQLYQRLDDDIQGNKYRHRDILNQCCSNREDAYRQMKKPSYDLPSSKTYLQQQHYPCERNTEIDYKRHKYGSSQYRSVSCDQSSTQRYSNDSHSANCASHSPIKKNDG</sequence>
<dbReference type="SMART" id="SM00487">
    <property type="entry name" value="DEXDc"/>
    <property type="match status" value="1"/>
</dbReference>
<evidence type="ECO:0000259" key="6">
    <source>
        <dbReference type="PROSITE" id="PS51194"/>
    </source>
</evidence>
<evidence type="ECO:0000256" key="4">
    <source>
        <dbReference type="SAM" id="MobiDB-lite"/>
    </source>
</evidence>